<keyword evidence="3" id="KW-0521">NADP</keyword>
<name>A0A9P6VG19_9HELO</name>
<evidence type="ECO:0000313" key="9">
    <source>
        <dbReference type="Proteomes" id="UP000785200"/>
    </source>
</evidence>
<dbReference type="Gene3D" id="1.10.1040.10">
    <property type="entry name" value="N-(1-d-carboxylethyl)-l-norvaline Dehydrogenase, domain 2"/>
    <property type="match status" value="1"/>
</dbReference>
<dbReference type="EMBL" id="VNKQ01000013">
    <property type="protein sequence ID" value="KAG0647133.1"/>
    <property type="molecule type" value="Genomic_DNA"/>
</dbReference>
<proteinExistence type="inferred from homology"/>
<evidence type="ECO:0000256" key="3">
    <source>
        <dbReference type="ARBA" id="ARBA00022857"/>
    </source>
</evidence>
<evidence type="ECO:0000259" key="6">
    <source>
        <dbReference type="Pfam" id="PF02558"/>
    </source>
</evidence>
<dbReference type="InterPro" id="IPR013332">
    <property type="entry name" value="KPR_N"/>
</dbReference>
<evidence type="ECO:0000259" key="7">
    <source>
        <dbReference type="Pfam" id="PF08546"/>
    </source>
</evidence>
<comment type="caution">
    <text evidence="8">The sequence shown here is derived from an EMBL/GenBank/DDBJ whole genome shotgun (WGS) entry which is preliminary data.</text>
</comment>
<dbReference type="InterPro" id="IPR003710">
    <property type="entry name" value="ApbA"/>
</dbReference>
<dbReference type="InterPro" id="IPR013328">
    <property type="entry name" value="6PGD_dom2"/>
</dbReference>
<dbReference type="PANTHER" id="PTHR43765:SF2">
    <property type="entry name" value="2-DEHYDROPANTOATE 2-REDUCTASE"/>
    <property type="match status" value="1"/>
</dbReference>
<dbReference type="OrthoDB" id="73846at2759"/>
<dbReference type="NCBIfam" id="TIGR00745">
    <property type="entry name" value="apbA_panE"/>
    <property type="match status" value="1"/>
</dbReference>
<dbReference type="GO" id="GO:0015940">
    <property type="term" value="P:pantothenate biosynthetic process"/>
    <property type="evidence" value="ECO:0007669"/>
    <property type="project" value="InterPro"/>
</dbReference>
<dbReference type="InterPro" id="IPR008927">
    <property type="entry name" value="6-PGluconate_DH-like_C_sf"/>
</dbReference>
<organism evidence="8 9">
    <name type="scientific">Hyphodiscus hymeniophilus</name>
    <dbReference type="NCBI Taxonomy" id="353542"/>
    <lineage>
        <taxon>Eukaryota</taxon>
        <taxon>Fungi</taxon>
        <taxon>Dikarya</taxon>
        <taxon>Ascomycota</taxon>
        <taxon>Pezizomycotina</taxon>
        <taxon>Leotiomycetes</taxon>
        <taxon>Helotiales</taxon>
        <taxon>Hyphodiscaceae</taxon>
        <taxon>Hyphodiscus</taxon>
    </lineage>
</organism>
<dbReference type="InterPro" id="IPR036291">
    <property type="entry name" value="NAD(P)-bd_dom_sf"/>
</dbReference>
<dbReference type="EC" id="1.1.1.169" evidence="2"/>
<dbReference type="Gene3D" id="3.40.50.720">
    <property type="entry name" value="NAD(P)-binding Rossmann-like Domain"/>
    <property type="match status" value="1"/>
</dbReference>
<reference evidence="8" key="1">
    <citation type="submission" date="2019-07" db="EMBL/GenBank/DDBJ databases">
        <title>Hyphodiscus hymeniophilus genome sequencing and assembly.</title>
        <authorList>
            <person name="Kramer G."/>
            <person name="Nodwell J."/>
        </authorList>
    </citation>
    <scope>NUCLEOTIDE SEQUENCE</scope>
    <source>
        <strain evidence="8">ATCC 34498</strain>
    </source>
</reference>
<evidence type="ECO:0000256" key="4">
    <source>
        <dbReference type="ARBA" id="ARBA00023002"/>
    </source>
</evidence>
<dbReference type="Proteomes" id="UP000785200">
    <property type="component" value="Unassembled WGS sequence"/>
</dbReference>
<dbReference type="SUPFAM" id="SSF51735">
    <property type="entry name" value="NAD(P)-binding Rossmann-fold domains"/>
    <property type="match status" value="1"/>
</dbReference>
<evidence type="ECO:0000256" key="2">
    <source>
        <dbReference type="ARBA" id="ARBA00013014"/>
    </source>
</evidence>
<keyword evidence="9" id="KW-1185">Reference proteome</keyword>
<dbReference type="PANTHER" id="PTHR43765">
    <property type="entry name" value="2-DEHYDROPANTOATE 2-REDUCTASE-RELATED"/>
    <property type="match status" value="1"/>
</dbReference>
<feature type="domain" description="Ketopantoate reductase N-terminal" evidence="6">
    <location>
        <begin position="11"/>
        <end position="170"/>
    </location>
</feature>
<dbReference type="Pfam" id="PF08546">
    <property type="entry name" value="ApbA_C"/>
    <property type="match status" value="1"/>
</dbReference>
<keyword evidence="4" id="KW-0560">Oxidoreductase</keyword>
<dbReference type="InterPro" id="IPR050838">
    <property type="entry name" value="Ketopantoate_reductase"/>
</dbReference>
<dbReference type="Pfam" id="PF02558">
    <property type="entry name" value="ApbA"/>
    <property type="match status" value="1"/>
</dbReference>
<accession>A0A9P6VG19</accession>
<sequence>MREPQSDTPRIHVLGVGNLGRLFAHALANSPNPPPISLLLHRSSLLEEWEQAGRKITITTNGVVNSIGQFDVEEITSASAPSTPVSNLVLATKTINTLSALRSISHRLNSNSTVLFAQNGMGTIDETDSQVFTNNSTRPNYLTCITSHGVFDTGPFSSVHAGQASISIGRSLQRPPPTSPSTAQYLIDKVLEALILAAKEYPSEELLFLQLEKLVINAIINPLTAILSCRNGELLDKGPIVKVMRLLLQETAQVIQLLPEISSSDDPSVADRFSTQKLEVKVLDVAEKTSKNTSSMLQDVRAGRQTEIEYINGWIVKKGREQGVECEHNAKLVEMVKGAKKIGIDELRDLFAGPGGTFGVADAIVDVVKP</sequence>
<dbReference type="AlphaFoldDB" id="A0A9P6VG19"/>
<protein>
    <recommendedName>
        <fullName evidence="2">2-dehydropantoate 2-reductase</fullName>
        <ecNumber evidence="2">1.1.1.169</ecNumber>
    </recommendedName>
    <alternativeName>
        <fullName evidence="5">Ketopantoate reductase</fullName>
    </alternativeName>
</protein>
<gene>
    <name evidence="8" type="ORF">D0Z07_7325</name>
</gene>
<dbReference type="GO" id="GO:0008677">
    <property type="term" value="F:2-dehydropantoate 2-reductase activity"/>
    <property type="evidence" value="ECO:0007669"/>
    <property type="project" value="UniProtKB-EC"/>
</dbReference>
<evidence type="ECO:0000313" key="8">
    <source>
        <dbReference type="EMBL" id="KAG0647133.1"/>
    </source>
</evidence>
<feature type="domain" description="Ketopantoate reductase C-terminal" evidence="7">
    <location>
        <begin position="210"/>
        <end position="338"/>
    </location>
</feature>
<dbReference type="InterPro" id="IPR013752">
    <property type="entry name" value="KPA_reductase"/>
</dbReference>
<evidence type="ECO:0000256" key="1">
    <source>
        <dbReference type="ARBA" id="ARBA00007870"/>
    </source>
</evidence>
<comment type="similarity">
    <text evidence="1">Belongs to the ketopantoate reductase family.</text>
</comment>
<evidence type="ECO:0000256" key="5">
    <source>
        <dbReference type="ARBA" id="ARBA00032024"/>
    </source>
</evidence>
<dbReference type="GO" id="GO:0050661">
    <property type="term" value="F:NADP binding"/>
    <property type="evidence" value="ECO:0007669"/>
    <property type="project" value="TreeGrafter"/>
</dbReference>
<dbReference type="SUPFAM" id="SSF48179">
    <property type="entry name" value="6-phosphogluconate dehydrogenase C-terminal domain-like"/>
    <property type="match status" value="1"/>
</dbReference>
<dbReference type="GO" id="GO:0005739">
    <property type="term" value="C:mitochondrion"/>
    <property type="evidence" value="ECO:0007669"/>
    <property type="project" value="TreeGrafter"/>
</dbReference>